<keyword evidence="1" id="KW-0732">Signal</keyword>
<dbReference type="AlphaFoldDB" id="A0A517YB82"/>
<sequence length="262" mass="29196" precursor="true">MRSHFTFVVLAASLLLTSSAHAQNVWHLQDNADMPPGWIGQKQLERGGPRPGYFQPVKVTGPEGTSVALAEQGGFAPTDKNSALAGMLIGQVYRLKVTGIPLHEGEEVYPSVEVIDRLYPPPGQAARFPIPIELTAEELEFALQGKYVMRVIYIEEPKTALPRRDEPPRQRYIEVPAGEDPLHVADRMGRPVAILRMGSRLPTPEFVDGKFLYLNPPYVKYEVPPPFVNRRDGLEPPLEGPLNQGQKSFLIPRLPAREMHVP</sequence>
<name>A0A517YB82_9BACT</name>
<accession>A0A517YB82</accession>
<evidence type="ECO:0000313" key="2">
    <source>
        <dbReference type="EMBL" id="QDU27464.1"/>
    </source>
</evidence>
<gene>
    <name evidence="2" type="ORF">ETAA8_25520</name>
</gene>
<protein>
    <recommendedName>
        <fullName evidence="4">DUF4198 domain-containing protein</fullName>
    </recommendedName>
</protein>
<organism evidence="2 3">
    <name type="scientific">Anatilimnocola aggregata</name>
    <dbReference type="NCBI Taxonomy" id="2528021"/>
    <lineage>
        <taxon>Bacteria</taxon>
        <taxon>Pseudomonadati</taxon>
        <taxon>Planctomycetota</taxon>
        <taxon>Planctomycetia</taxon>
        <taxon>Pirellulales</taxon>
        <taxon>Pirellulaceae</taxon>
        <taxon>Anatilimnocola</taxon>
    </lineage>
</organism>
<dbReference type="KEGG" id="aagg:ETAA8_25520"/>
<evidence type="ECO:0008006" key="4">
    <source>
        <dbReference type="Google" id="ProtNLM"/>
    </source>
</evidence>
<dbReference type="RefSeq" id="WP_145088317.1">
    <property type="nucleotide sequence ID" value="NZ_CP036274.1"/>
</dbReference>
<dbReference type="Proteomes" id="UP000315017">
    <property type="component" value="Chromosome"/>
</dbReference>
<dbReference type="OrthoDB" id="278943at2"/>
<keyword evidence="3" id="KW-1185">Reference proteome</keyword>
<evidence type="ECO:0000313" key="3">
    <source>
        <dbReference type="Proteomes" id="UP000315017"/>
    </source>
</evidence>
<feature type="signal peptide" evidence="1">
    <location>
        <begin position="1"/>
        <end position="22"/>
    </location>
</feature>
<evidence type="ECO:0000256" key="1">
    <source>
        <dbReference type="SAM" id="SignalP"/>
    </source>
</evidence>
<reference evidence="2 3" key="1">
    <citation type="submission" date="2019-02" db="EMBL/GenBank/DDBJ databases">
        <title>Deep-cultivation of Planctomycetes and their phenomic and genomic characterization uncovers novel biology.</title>
        <authorList>
            <person name="Wiegand S."/>
            <person name="Jogler M."/>
            <person name="Boedeker C."/>
            <person name="Pinto D."/>
            <person name="Vollmers J."/>
            <person name="Rivas-Marin E."/>
            <person name="Kohn T."/>
            <person name="Peeters S.H."/>
            <person name="Heuer A."/>
            <person name="Rast P."/>
            <person name="Oberbeckmann S."/>
            <person name="Bunk B."/>
            <person name="Jeske O."/>
            <person name="Meyerdierks A."/>
            <person name="Storesund J.E."/>
            <person name="Kallscheuer N."/>
            <person name="Luecker S."/>
            <person name="Lage O.M."/>
            <person name="Pohl T."/>
            <person name="Merkel B.J."/>
            <person name="Hornburger P."/>
            <person name="Mueller R.-W."/>
            <person name="Bruemmer F."/>
            <person name="Labrenz M."/>
            <person name="Spormann A.M."/>
            <person name="Op den Camp H."/>
            <person name="Overmann J."/>
            <person name="Amann R."/>
            <person name="Jetten M.S.M."/>
            <person name="Mascher T."/>
            <person name="Medema M.H."/>
            <person name="Devos D.P."/>
            <person name="Kaster A.-K."/>
            <person name="Ovreas L."/>
            <person name="Rohde M."/>
            <person name="Galperin M.Y."/>
            <person name="Jogler C."/>
        </authorList>
    </citation>
    <scope>NUCLEOTIDE SEQUENCE [LARGE SCALE GENOMIC DNA]</scope>
    <source>
        <strain evidence="2 3">ETA_A8</strain>
    </source>
</reference>
<dbReference type="EMBL" id="CP036274">
    <property type="protein sequence ID" value="QDU27464.1"/>
    <property type="molecule type" value="Genomic_DNA"/>
</dbReference>
<feature type="chain" id="PRO_5021866956" description="DUF4198 domain-containing protein" evidence="1">
    <location>
        <begin position="23"/>
        <end position="262"/>
    </location>
</feature>
<proteinExistence type="predicted"/>